<dbReference type="SMART" id="SM00487">
    <property type="entry name" value="DEXDc"/>
    <property type="match status" value="1"/>
</dbReference>
<dbReference type="PROSITE" id="PS51194">
    <property type="entry name" value="HELICASE_CTER"/>
    <property type="match status" value="1"/>
</dbReference>
<dbReference type="PANTHER" id="PTHR10799">
    <property type="entry name" value="SNF2/RAD54 HELICASE FAMILY"/>
    <property type="match status" value="1"/>
</dbReference>
<dbReference type="CDD" id="cd18793">
    <property type="entry name" value="SF2_C_SNF"/>
    <property type="match status" value="1"/>
</dbReference>
<keyword evidence="5" id="KW-0067">ATP-binding</keyword>
<comment type="caution">
    <text evidence="5">The sequence shown here is derived from an EMBL/GenBank/DDBJ whole genome shotgun (WGS) entry which is preliminary data.</text>
</comment>
<dbReference type="PROSITE" id="PS51192">
    <property type="entry name" value="HELICASE_ATP_BIND_1"/>
    <property type="match status" value="1"/>
</dbReference>
<dbReference type="SUPFAM" id="SSF52540">
    <property type="entry name" value="P-loop containing nucleoside triphosphate hydrolases"/>
    <property type="match status" value="2"/>
</dbReference>
<dbReference type="Gene3D" id="3.40.50.10810">
    <property type="entry name" value="Tandem AAA-ATPase domain"/>
    <property type="match status" value="1"/>
</dbReference>
<dbReference type="InterPro" id="IPR014001">
    <property type="entry name" value="Helicase_ATP-bd"/>
</dbReference>
<dbReference type="GO" id="GO:0004386">
    <property type="term" value="F:helicase activity"/>
    <property type="evidence" value="ECO:0007669"/>
    <property type="project" value="UniProtKB-KW"/>
</dbReference>
<feature type="domain" description="Helicase ATP-binding" evidence="3">
    <location>
        <begin position="466"/>
        <end position="630"/>
    </location>
</feature>
<gene>
    <name evidence="5" type="ORF">GCM10009627_32820</name>
</gene>
<evidence type="ECO:0000313" key="5">
    <source>
        <dbReference type="EMBL" id="GAA1494936.1"/>
    </source>
</evidence>
<dbReference type="Pfam" id="PF00271">
    <property type="entry name" value="Helicase_C"/>
    <property type="match status" value="1"/>
</dbReference>
<sequence>MVQRPREGPPMVDKALRDRLQTLSEVATEVRHHRASIQDAATSAKDALLTRRLTITGPALSCSVLPLRLTDTTRASAMQHAVTLPHADRAAEDVLTVLTKDVPVALADEDAASGIAGIFAGRERREAAARAEQYLTNTLAWLDNGALTALKAIDTRHVPRHDATLDALLDTEGPLLTATAHLGPVALIDLAPMAHLPTTIATLRSVVETEQEARARVLDAGHRVRDVAARRELNTMDIDRLREVTRDQLRLGAVRDAGIQTVGELLRAPIVAGHLPGIGETTAARINAAARSMQDAAREDAAIQIDARRQDTASVALVSALRQWEAAKNGGGPRAAVLVDELAPLADAVAQRAVLGIVHQPGARASGSFNPAEGAVERIEADVDDARQRAVRAAGDRDRIATTDDWSDFLDRPASYFALLDEVGLTDSTTAGRGSLPEGLIEQIEQFHLDTSLLSASLRGYQRFGAAFALVQERVVIGDEMGLGKTVEALAAIAHVAATATEGMPRFVVVCPAAVVANWLRETEKHTSVPAFRIHGAERVRGISGWLRDGGVAVTTFETLEWFRAHVPEEQRFAAVIVDEAHYVKNPDAKRTKHTRAILERSDRALLMSGTPLENKVEEFRVLIDHIRPDLMVDQDDDDPLAFRKQIAPVYLRRSQEDVLTELPELVEVEEWTDLTPAEAERYATAVDTDSFHTMRQLAMLDGATSSKIAALRDVVAEARSTGRKTIVFSHYRAVLEAVLASVDGTVFGPLSGSTSPSGRQDMIDEFSAAAPGSVLVAQIIAGGVGLNIQAASVVVICEPQLKPTTEWQAIARARRMGQLDVVQVHRLLSEDGVDAALVRMLARKTRTFADFAAVSDTASASVQAVDISESQLIAQVLADERARLATERAQTADGRTAGAATSEPAV</sequence>
<keyword evidence="1" id="KW-0378">Hydrolase</keyword>
<keyword evidence="5" id="KW-0547">Nucleotide-binding</keyword>
<protein>
    <submittedName>
        <fullName evidence="5">DEAD/DEAH box helicase</fullName>
    </submittedName>
</protein>
<feature type="domain" description="Helicase C-terminal" evidence="4">
    <location>
        <begin position="711"/>
        <end position="874"/>
    </location>
</feature>
<organism evidence="5 6">
    <name type="scientific">Curtobacterium herbarum</name>
    <dbReference type="NCBI Taxonomy" id="150122"/>
    <lineage>
        <taxon>Bacteria</taxon>
        <taxon>Bacillati</taxon>
        <taxon>Actinomycetota</taxon>
        <taxon>Actinomycetes</taxon>
        <taxon>Micrococcales</taxon>
        <taxon>Microbacteriaceae</taxon>
        <taxon>Curtobacterium</taxon>
    </lineage>
</organism>
<evidence type="ECO:0000256" key="1">
    <source>
        <dbReference type="ARBA" id="ARBA00022801"/>
    </source>
</evidence>
<dbReference type="InterPro" id="IPR001650">
    <property type="entry name" value="Helicase_C-like"/>
</dbReference>
<keyword evidence="6" id="KW-1185">Reference proteome</keyword>
<dbReference type="InterPro" id="IPR027417">
    <property type="entry name" value="P-loop_NTPase"/>
</dbReference>
<reference evidence="5 6" key="1">
    <citation type="journal article" date="2019" name="Int. J. Syst. Evol. Microbiol.">
        <title>The Global Catalogue of Microorganisms (GCM) 10K type strain sequencing project: providing services to taxonomists for standard genome sequencing and annotation.</title>
        <authorList>
            <consortium name="The Broad Institute Genomics Platform"/>
            <consortium name="The Broad Institute Genome Sequencing Center for Infectious Disease"/>
            <person name="Wu L."/>
            <person name="Ma J."/>
        </authorList>
    </citation>
    <scope>NUCLEOTIDE SEQUENCE [LARGE SCALE GENOMIC DNA]</scope>
    <source>
        <strain evidence="5 6">JCM 12140</strain>
    </source>
</reference>
<name>A0ABN1ZH97_9MICO</name>
<evidence type="ECO:0000256" key="2">
    <source>
        <dbReference type="SAM" id="MobiDB-lite"/>
    </source>
</evidence>
<dbReference type="InterPro" id="IPR049730">
    <property type="entry name" value="SNF2/RAD54-like_C"/>
</dbReference>
<keyword evidence="5" id="KW-0347">Helicase</keyword>
<accession>A0ABN1ZH97</accession>
<feature type="region of interest" description="Disordered" evidence="2">
    <location>
        <begin position="888"/>
        <end position="907"/>
    </location>
</feature>
<evidence type="ECO:0000313" key="6">
    <source>
        <dbReference type="Proteomes" id="UP001501742"/>
    </source>
</evidence>
<dbReference type="InterPro" id="IPR000330">
    <property type="entry name" value="SNF2_N"/>
</dbReference>
<evidence type="ECO:0000259" key="3">
    <source>
        <dbReference type="PROSITE" id="PS51192"/>
    </source>
</evidence>
<dbReference type="InterPro" id="IPR038718">
    <property type="entry name" value="SNF2-like_sf"/>
</dbReference>
<dbReference type="Gene3D" id="3.40.50.300">
    <property type="entry name" value="P-loop containing nucleotide triphosphate hydrolases"/>
    <property type="match status" value="1"/>
</dbReference>
<dbReference type="SMART" id="SM00490">
    <property type="entry name" value="HELICc"/>
    <property type="match status" value="1"/>
</dbReference>
<proteinExistence type="predicted"/>
<dbReference type="CDD" id="cd17919">
    <property type="entry name" value="DEXHc_Snf"/>
    <property type="match status" value="1"/>
</dbReference>
<evidence type="ECO:0000259" key="4">
    <source>
        <dbReference type="PROSITE" id="PS51194"/>
    </source>
</evidence>
<dbReference type="EMBL" id="BAAAJX010000020">
    <property type="protein sequence ID" value="GAA1494936.1"/>
    <property type="molecule type" value="Genomic_DNA"/>
</dbReference>
<dbReference type="Pfam" id="PF00176">
    <property type="entry name" value="SNF2-rel_dom"/>
    <property type="match status" value="1"/>
</dbReference>
<dbReference type="Proteomes" id="UP001501742">
    <property type="component" value="Unassembled WGS sequence"/>
</dbReference>